<evidence type="ECO:0000256" key="1">
    <source>
        <dbReference type="SAM" id="MobiDB-lite"/>
    </source>
</evidence>
<organism evidence="4">
    <name type="scientific">Naegleria gruberi</name>
    <name type="common">Amoeba</name>
    <dbReference type="NCBI Taxonomy" id="5762"/>
    <lineage>
        <taxon>Eukaryota</taxon>
        <taxon>Discoba</taxon>
        <taxon>Heterolobosea</taxon>
        <taxon>Tetramitia</taxon>
        <taxon>Eutetramitia</taxon>
        <taxon>Vahlkampfiidae</taxon>
        <taxon>Naegleria</taxon>
    </lineage>
</organism>
<dbReference type="InterPro" id="IPR007320">
    <property type="entry name" value="PDCD2_C"/>
</dbReference>
<feature type="domain" description="Programmed cell death protein 2 C-terminal" evidence="2">
    <location>
        <begin position="243"/>
        <end position="382"/>
    </location>
</feature>
<dbReference type="GO" id="GO:0005737">
    <property type="term" value="C:cytoplasm"/>
    <property type="evidence" value="ECO:0007669"/>
    <property type="project" value="InterPro"/>
</dbReference>
<reference evidence="3 4" key="1">
    <citation type="journal article" date="2010" name="Cell">
        <title>The genome of Naegleria gruberi illuminates early eukaryotic versatility.</title>
        <authorList>
            <person name="Fritz-Laylin L.K."/>
            <person name="Prochnik S.E."/>
            <person name="Ginger M.L."/>
            <person name="Dacks J.B."/>
            <person name="Carpenter M.L."/>
            <person name="Field M.C."/>
            <person name="Kuo A."/>
            <person name="Paredez A."/>
            <person name="Chapman J."/>
            <person name="Pham J."/>
            <person name="Shu S."/>
            <person name="Neupane R."/>
            <person name="Cipriano M."/>
            <person name="Mancuso J."/>
            <person name="Tu H."/>
            <person name="Salamov A."/>
            <person name="Lindquist E."/>
            <person name="Shapiro H."/>
            <person name="Lucas S."/>
            <person name="Grigoriev I.V."/>
            <person name="Cande W.Z."/>
            <person name="Fulton C."/>
            <person name="Rokhsar D.S."/>
            <person name="Dawson S.C."/>
        </authorList>
    </citation>
    <scope>NUCLEOTIDE SEQUENCE [LARGE SCALE GENOMIC DNA]</scope>
    <source>
        <strain evidence="3 4">NEG-M</strain>
    </source>
</reference>
<feature type="region of interest" description="Disordered" evidence="1">
    <location>
        <begin position="204"/>
        <end position="232"/>
    </location>
</feature>
<protein>
    <recommendedName>
        <fullName evidence="2">Programmed cell death protein 2 C-terminal domain-containing protein</fullName>
    </recommendedName>
</protein>
<dbReference type="FunCoup" id="D2UXE9">
    <property type="interactions" value="374"/>
</dbReference>
<dbReference type="PANTHER" id="PTHR46421">
    <property type="entry name" value="PROGRAMMED CELL DEATH PROTEIN 2-LIKE"/>
    <property type="match status" value="1"/>
</dbReference>
<dbReference type="RefSeq" id="XP_002683364.1">
    <property type="nucleotide sequence ID" value="XM_002683318.1"/>
</dbReference>
<dbReference type="AlphaFoldDB" id="D2UXE9"/>
<dbReference type="Pfam" id="PF04194">
    <property type="entry name" value="PDCD2_C"/>
    <property type="match status" value="1"/>
</dbReference>
<keyword evidence="4" id="KW-1185">Reference proteome</keyword>
<dbReference type="VEuPathDB" id="AmoebaDB:NAEGRDRAFT_77668"/>
<dbReference type="STRING" id="5762.D2UXE9"/>
<dbReference type="Proteomes" id="UP000006671">
    <property type="component" value="Unassembled WGS sequence"/>
</dbReference>
<dbReference type="OMA" id="MPGPWAD"/>
<dbReference type="EMBL" id="GG738845">
    <property type="protein sequence ID" value="EFC50620.1"/>
    <property type="molecule type" value="Genomic_DNA"/>
</dbReference>
<dbReference type="GeneID" id="8863564"/>
<evidence type="ECO:0000313" key="4">
    <source>
        <dbReference type="Proteomes" id="UP000006671"/>
    </source>
</evidence>
<sequence>MELKGRSDKDIANLVPQLPKLKCGICSSKLFLVTQCYVPIAGYDRFLYVFGCNNASCSEKSNAWTCLRTQFKVDEKRVEKQKNKPKDQVKLEVNTEQVTDWNQTVDDKELDNLLANQASSLQKVTKKETTKKKKKKVSLAVSEGNLPCFALDIYEEPEDEEFPEDSQEMKLLKELKNEEVNEGVEAEAFAKKFMSEKIQGINFKETEEGDKVEGEHSEETDDETHAETNQGVEIPESQKISLAFVHFQTILAKCPNQSIRWQYGGKPLWVSDAPTDLLSKYVQIKKKLMEEKAQRVALKDSEHSDDEDELDHEHDLEPNPSDYIPKCDKCGAPRVFELEILPTLIYQLQVDKYVKKGVEEGMQFGCVCIFTCSNPGCDGYSEQERKQLTPNVTPKLKYSKEYIFVQPGQ</sequence>
<name>D2UXE9_NAEGR</name>
<dbReference type="InParanoid" id="D2UXE9"/>
<proteinExistence type="predicted"/>
<evidence type="ECO:0000313" key="3">
    <source>
        <dbReference type="EMBL" id="EFC50620.1"/>
    </source>
</evidence>
<evidence type="ECO:0000259" key="2">
    <source>
        <dbReference type="Pfam" id="PF04194"/>
    </source>
</evidence>
<dbReference type="InterPro" id="IPR052815">
    <property type="entry name" value="PDCD2-like_regulator"/>
</dbReference>
<feature type="compositionally biased region" description="Basic and acidic residues" evidence="1">
    <location>
        <begin position="204"/>
        <end position="217"/>
    </location>
</feature>
<dbReference type="OrthoDB" id="366284at2759"/>
<dbReference type="PANTHER" id="PTHR46421:SF1">
    <property type="entry name" value="PROGRAMMED CELL DEATH PROTEIN 2-LIKE"/>
    <property type="match status" value="1"/>
</dbReference>
<dbReference type="KEGG" id="ngr:NAEGRDRAFT_77668"/>
<feature type="region of interest" description="Disordered" evidence="1">
    <location>
        <begin position="295"/>
        <end position="320"/>
    </location>
</feature>
<accession>D2UXE9</accession>
<gene>
    <name evidence="3" type="ORF">NAEGRDRAFT_77668</name>
</gene>